<comment type="caution">
    <text evidence="1">The sequence shown here is derived from an EMBL/GenBank/DDBJ whole genome shotgun (WGS) entry which is preliminary data.</text>
</comment>
<gene>
    <name evidence="1" type="ORF">DT99_17430</name>
</gene>
<dbReference type="InterPro" id="IPR008861">
    <property type="entry name" value="GpX-like"/>
</dbReference>
<evidence type="ECO:0000313" key="1">
    <source>
        <dbReference type="EMBL" id="KEA58144.1"/>
    </source>
</evidence>
<organism evidence="1">
    <name type="scientific">Burkholderia cenocepacia</name>
    <dbReference type="NCBI Taxonomy" id="95486"/>
    <lineage>
        <taxon>Bacteria</taxon>
        <taxon>Pseudomonadati</taxon>
        <taxon>Pseudomonadota</taxon>
        <taxon>Betaproteobacteria</taxon>
        <taxon>Burkholderiales</taxon>
        <taxon>Burkholderiaceae</taxon>
        <taxon>Burkholderia</taxon>
        <taxon>Burkholderia cepacia complex</taxon>
    </lineage>
</organism>
<dbReference type="OrthoDB" id="8759063at2"/>
<dbReference type="EMBL" id="JJOA01000014">
    <property type="protein sequence ID" value="KEA58144.1"/>
    <property type="molecule type" value="Genomic_DNA"/>
</dbReference>
<dbReference type="Pfam" id="PF05489">
    <property type="entry name" value="Phage_tail_X"/>
    <property type="match status" value="1"/>
</dbReference>
<accession>A0A071MB60</accession>
<name>A0A071MB60_9BURK</name>
<dbReference type="AlphaFoldDB" id="A0A071MB60"/>
<protein>
    <submittedName>
        <fullName evidence="1">Phage tail protein</fullName>
    </submittedName>
</protein>
<proteinExistence type="predicted"/>
<sequence>MAKTLRTSDGDVLDMLCYRYYGTLQGTVEAVYDANPGLANQRQPFPSGVEIVMPDLDAPRAESVQLWT</sequence>
<reference evidence="1" key="1">
    <citation type="submission" date="2014-04" db="EMBL/GenBank/DDBJ databases">
        <title>In planta biocontrol of soil-borne Fusarium wilt of banana through a plant endophytic bacterium, Burkholderia cenocepacia 869T2.</title>
        <authorList>
            <person name="Ho Y.-N."/>
            <person name="Chiang H.-M."/>
            <person name="Chao C.-P."/>
            <person name="Su C.-C."/>
            <person name="Hsu H.-F."/>
            <person name="Guo C.-T."/>
            <person name="Hsieh J.-L."/>
            <person name="Huang C.-C."/>
        </authorList>
    </citation>
    <scope>NUCLEOTIDE SEQUENCE [LARGE SCALE GENOMIC DNA]</scope>
    <source>
        <strain evidence="1">869T2</strain>
    </source>
</reference>